<gene>
    <name evidence="2" type="ORF">SARC_10362</name>
</gene>
<dbReference type="AlphaFoldDB" id="A0A0L0FK72"/>
<feature type="compositionally biased region" description="Polar residues" evidence="1">
    <location>
        <begin position="73"/>
        <end position="98"/>
    </location>
</feature>
<evidence type="ECO:0000256" key="1">
    <source>
        <dbReference type="SAM" id="MobiDB-lite"/>
    </source>
</evidence>
<protein>
    <submittedName>
        <fullName evidence="2">Uncharacterized protein</fullName>
    </submittedName>
</protein>
<name>A0A0L0FK72_9EUKA</name>
<feature type="region of interest" description="Disordered" evidence="1">
    <location>
        <begin position="69"/>
        <end position="115"/>
    </location>
</feature>
<dbReference type="EMBL" id="KQ242817">
    <property type="protein sequence ID" value="KNC77169.1"/>
    <property type="molecule type" value="Genomic_DNA"/>
</dbReference>
<reference evidence="2 3" key="1">
    <citation type="submission" date="2011-02" db="EMBL/GenBank/DDBJ databases">
        <title>The Genome Sequence of Sphaeroforma arctica JP610.</title>
        <authorList>
            <consortium name="The Broad Institute Genome Sequencing Platform"/>
            <person name="Russ C."/>
            <person name="Cuomo C."/>
            <person name="Young S.K."/>
            <person name="Zeng Q."/>
            <person name="Gargeya S."/>
            <person name="Alvarado L."/>
            <person name="Berlin A."/>
            <person name="Chapman S.B."/>
            <person name="Chen Z."/>
            <person name="Freedman E."/>
            <person name="Gellesch M."/>
            <person name="Goldberg J."/>
            <person name="Griggs A."/>
            <person name="Gujja S."/>
            <person name="Heilman E."/>
            <person name="Heiman D."/>
            <person name="Howarth C."/>
            <person name="Mehta T."/>
            <person name="Neiman D."/>
            <person name="Pearson M."/>
            <person name="Roberts A."/>
            <person name="Saif S."/>
            <person name="Shea T."/>
            <person name="Shenoy N."/>
            <person name="Sisk P."/>
            <person name="Stolte C."/>
            <person name="Sykes S."/>
            <person name="White J."/>
            <person name="Yandava C."/>
            <person name="Burger G."/>
            <person name="Gray M.W."/>
            <person name="Holland P.W.H."/>
            <person name="King N."/>
            <person name="Lang F.B.F."/>
            <person name="Roger A.J."/>
            <person name="Ruiz-Trillo I."/>
            <person name="Haas B."/>
            <person name="Nusbaum C."/>
            <person name="Birren B."/>
        </authorList>
    </citation>
    <scope>NUCLEOTIDE SEQUENCE [LARGE SCALE GENOMIC DNA]</scope>
    <source>
        <strain evidence="2 3">JP610</strain>
    </source>
</reference>
<proteinExistence type="predicted"/>
<keyword evidence="3" id="KW-1185">Reference proteome</keyword>
<dbReference type="Proteomes" id="UP000054560">
    <property type="component" value="Unassembled WGS sequence"/>
</dbReference>
<feature type="non-terminal residue" evidence="2">
    <location>
        <position position="1"/>
    </location>
</feature>
<organism evidence="2 3">
    <name type="scientific">Sphaeroforma arctica JP610</name>
    <dbReference type="NCBI Taxonomy" id="667725"/>
    <lineage>
        <taxon>Eukaryota</taxon>
        <taxon>Ichthyosporea</taxon>
        <taxon>Ichthyophonida</taxon>
        <taxon>Sphaeroforma</taxon>
    </lineage>
</organism>
<evidence type="ECO:0000313" key="2">
    <source>
        <dbReference type="EMBL" id="KNC77169.1"/>
    </source>
</evidence>
<dbReference type="GeneID" id="25910866"/>
<evidence type="ECO:0000313" key="3">
    <source>
        <dbReference type="Proteomes" id="UP000054560"/>
    </source>
</evidence>
<dbReference type="RefSeq" id="XP_014151071.1">
    <property type="nucleotide sequence ID" value="XM_014295596.1"/>
</dbReference>
<sequence>SKAFYLKFEQILHDKVSKCTIIQIRDVYISEDEFSVWDDNKSTTAIAPPDTTNSSTFLKIVTGDFLNRRKDNTQPTVTQKSKNSEQLQIASSSTQQPAESEELCTRDSGMFVGGA</sequence>
<accession>A0A0L0FK72</accession>